<dbReference type="InterPro" id="IPR002347">
    <property type="entry name" value="SDR_fam"/>
</dbReference>
<dbReference type="AlphaFoldDB" id="A0A7J6KM35"/>
<evidence type="ECO:0008006" key="7">
    <source>
        <dbReference type="Google" id="ProtNLM"/>
    </source>
</evidence>
<evidence type="ECO:0000313" key="5">
    <source>
        <dbReference type="EMBL" id="KAF4647759.1"/>
    </source>
</evidence>
<sequence>ELRPFGAVTLDTTSEDSVEEAKKQPTVTMAQLDDAGLLLQIKRLTPRIDVLINNAGVALRSEPFGLQKSAELTVSTNYFGTKRVTKALYPLLSDHGRIVNVCSYLGRLAEVSEPIQKRFSDPKATEESIDNLVEEFLTGVKEGDYKERGFNDSMYSAYGLSKLALIAWFKVLAREAMADPRKILVTGCCPGWCMTDMSE</sequence>
<protein>
    <recommendedName>
        <fullName evidence="7">Carbonyl reductase 1</fullName>
    </recommendedName>
</protein>
<dbReference type="PANTHER" id="PTHR43963">
    <property type="entry name" value="CARBONYL REDUCTASE 1-RELATED"/>
    <property type="match status" value="1"/>
</dbReference>
<organism evidence="5 6">
    <name type="scientific">Perkinsus olseni</name>
    <name type="common">Perkinsus atlanticus</name>
    <dbReference type="NCBI Taxonomy" id="32597"/>
    <lineage>
        <taxon>Eukaryota</taxon>
        <taxon>Sar</taxon>
        <taxon>Alveolata</taxon>
        <taxon>Perkinsozoa</taxon>
        <taxon>Perkinsea</taxon>
        <taxon>Perkinsida</taxon>
        <taxon>Perkinsidae</taxon>
        <taxon>Perkinsus</taxon>
    </lineage>
</organism>
<comment type="similarity">
    <text evidence="1 4">Belongs to the short-chain dehydrogenases/reductases (SDR) family.</text>
</comment>
<dbReference type="PANTHER" id="PTHR43963:SF6">
    <property type="entry name" value="CHAIN DEHYDROGENASE FAMILY PROTEIN, PUTATIVE (AFU_ORTHOLOGUE AFUA_3G15350)-RELATED"/>
    <property type="match status" value="1"/>
</dbReference>
<gene>
    <name evidence="5" type="ORF">FOL46_003788</name>
</gene>
<dbReference type="Proteomes" id="UP000572268">
    <property type="component" value="Unassembled WGS sequence"/>
</dbReference>
<dbReference type="InterPro" id="IPR036291">
    <property type="entry name" value="NAD(P)-bd_dom_sf"/>
</dbReference>
<reference evidence="5 6" key="1">
    <citation type="submission" date="2020-04" db="EMBL/GenBank/DDBJ databases">
        <title>Perkinsus olseni comparative genomics.</title>
        <authorList>
            <person name="Bogema D.R."/>
        </authorList>
    </citation>
    <scope>NUCLEOTIDE SEQUENCE [LARGE SCALE GENOMIC DNA]</scope>
    <source>
        <strain evidence="5">ATCC PRA-31</strain>
    </source>
</reference>
<evidence type="ECO:0000256" key="4">
    <source>
        <dbReference type="RuleBase" id="RU000363"/>
    </source>
</evidence>
<accession>A0A7J6KM35</accession>
<dbReference type="EMBL" id="JABANN010002382">
    <property type="protein sequence ID" value="KAF4647759.1"/>
    <property type="molecule type" value="Genomic_DNA"/>
</dbReference>
<evidence type="ECO:0000313" key="6">
    <source>
        <dbReference type="Proteomes" id="UP000572268"/>
    </source>
</evidence>
<name>A0A7J6KM35_PEROL</name>
<proteinExistence type="inferred from homology"/>
<keyword evidence="3" id="KW-0560">Oxidoreductase</keyword>
<evidence type="ECO:0000256" key="2">
    <source>
        <dbReference type="ARBA" id="ARBA00022857"/>
    </source>
</evidence>
<evidence type="ECO:0000256" key="1">
    <source>
        <dbReference type="ARBA" id="ARBA00006484"/>
    </source>
</evidence>
<feature type="non-terminal residue" evidence="5">
    <location>
        <position position="199"/>
    </location>
</feature>
<dbReference type="Gene3D" id="3.40.50.720">
    <property type="entry name" value="NAD(P)-binding Rossmann-like Domain"/>
    <property type="match status" value="1"/>
</dbReference>
<dbReference type="SUPFAM" id="SSF51735">
    <property type="entry name" value="NAD(P)-binding Rossmann-fold domains"/>
    <property type="match status" value="1"/>
</dbReference>
<dbReference type="PRINTS" id="PR00081">
    <property type="entry name" value="GDHRDH"/>
</dbReference>
<evidence type="ECO:0000256" key="3">
    <source>
        <dbReference type="ARBA" id="ARBA00023002"/>
    </source>
</evidence>
<dbReference type="Pfam" id="PF00106">
    <property type="entry name" value="adh_short"/>
    <property type="match status" value="1"/>
</dbReference>
<keyword evidence="2" id="KW-0521">NADP</keyword>
<dbReference type="GO" id="GO:0016491">
    <property type="term" value="F:oxidoreductase activity"/>
    <property type="evidence" value="ECO:0007669"/>
    <property type="project" value="UniProtKB-KW"/>
</dbReference>
<dbReference type="PRINTS" id="PR00080">
    <property type="entry name" value="SDRFAMILY"/>
</dbReference>
<comment type="caution">
    <text evidence="5">The sequence shown here is derived from an EMBL/GenBank/DDBJ whole genome shotgun (WGS) entry which is preliminary data.</text>
</comment>